<keyword evidence="3" id="KW-1134">Transmembrane beta strand</keyword>
<dbReference type="PANTHER" id="PTHR35093">
    <property type="entry name" value="OUTER MEMBRANE PROTEIN NMB0088-RELATED"/>
    <property type="match status" value="1"/>
</dbReference>
<keyword evidence="6" id="KW-0472">Membrane</keyword>
<comment type="similarity">
    <text evidence="2">Belongs to the OmpP1/FadL family.</text>
</comment>
<dbReference type="Proteomes" id="UP000005839">
    <property type="component" value="Unassembled WGS sequence"/>
</dbReference>
<name>A9EL09_9GAMM</name>
<evidence type="ECO:0000256" key="8">
    <source>
        <dbReference type="SAM" id="SignalP"/>
    </source>
</evidence>
<evidence type="ECO:0000256" key="2">
    <source>
        <dbReference type="ARBA" id="ARBA00008163"/>
    </source>
</evidence>
<dbReference type="Pfam" id="PF03349">
    <property type="entry name" value="Toluene_X"/>
    <property type="match status" value="1"/>
</dbReference>
<dbReference type="EMBL" id="ABIC01000039">
    <property type="protein sequence ID" value="EDP99457.1"/>
    <property type="molecule type" value="Genomic_DNA"/>
</dbReference>
<dbReference type="PANTHER" id="PTHR35093:SF8">
    <property type="entry name" value="OUTER MEMBRANE PROTEIN NMB0088-RELATED"/>
    <property type="match status" value="1"/>
</dbReference>
<evidence type="ECO:0000256" key="6">
    <source>
        <dbReference type="ARBA" id="ARBA00023136"/>
    </source>
</evidence>
<evidence type="ECO:0000256" key="7">
    <source>
        <dbReference type="ARBA" id="ARBA00023237"/>
    </source>
</evidence>
<feature type="signal peptide" evidence="8">
    <location>
        <begin position="1"/>
        <end position="24"/>
    </location>
</feature>
<evidence type="ECO:0000256" key="5">
    <source>
        <dbReference type="ARBA" id="ARBA00022729"/>
    </source>
</evidence>
<keyword evidence="4" id="KW-0812">Transmembrane</keyword>
<comment type="caution">
    <text evidence="9">The sequence shown here is derived from an EMBL/GenBank/DDBJ whole genome shotgun (WGS) entry which is preliminary data.</text>
</comment>
<keyword evidence="10" id="KW-1185">Reference proteome</keyword>
<dbReference type="InterPro" id="IPR005017">
    <property type="entry name" value="OMPP1/FadL/TodX"/>
</dbReference>
<proteinExistence type="inferred from homology"/>
<evidence type="ECO:0000256" key="4">
    <source>
        <dbReference type="ARBA" id="ARBA00022692"/>
    </source>
</evidence>
<dbReference type="GO" id="GO:0015483">
    <property type="term" value="F:long-chain fatty acid transporting porin activity"/>
    <property type="evidence" value="ECO:0007669"/>
    <property type="project" value="TreeGrafter"/>
</dbReference>
<dbReference type="Gene3D" id="2.40.160.60">
    <property type="entry name" value="Outer membrane protein transport protein (OMPP1/FadL/TodX)"/>
    <property type="match status" value="1"/>
</dbReference>
<keyword evidence="7" id="KW-0998">Cell outer membrane</keyword>
<sequence>MMNKRIISLAVIGVLLGCVSHVQAAGFQLAEYSATGQGRAFAGEAAMADNASTQARNPAMLTYLEGTSFSAGGIYVMPNVDVTGDISIASPLFGSQAMTMNADAIDVADNAVVPNFYFSYQINDSWTWGMAVNSNYGLTTELPADHAAAIFGSETSVTTVEFNPNIAYKINQAFSVGAGLRIVYGEGSIGASAPGWIDGLKAHPSLPADVAAALPAGGASLKSMEGDDIAMGWKVGASWQINPAHRLGFAYHSGVELELDGAVSGLLYIGGQDVDIGAQLPLELPAFAELASYHQLSENWAMHASVNWTQWSVFDELVAYFPGEVKPIDSSDGKSMESDLVKEENFKDNWRFALGSTYQLNNQWLLRTGIAYDNTAVDDEYRTMTIPDSDRLWLSVGAGYQAFENLTVDFAVTYIKAYGDAPINESMNLMDLAQVSFDGEAVGDVWLVGMQLSYKL</sequence>
<gene>
    <name evidence="9" type="ORF">KT99_18060</name>
</gene>
<keyword evidence="5 8" id="KW-0732">Signal</keyword>
<reference evidence="9 10" key="1">
    <citation type="submission" date="2007-10" db="EMBL/GenBank/DDBJ databases">
        <authorList>
            <person name="Yayanos A."/>
            <person name="Ferriera S."/>
            <person name="Johnson J."/>
            <person name="Kravitz S."/>
            <person name="Halpern A."/>
            <person name="Remington K."/>
            <person name="Beeson K."/>
            <person name="Tran B."/>
            <person name="Rogers Y.-H."/>
            <person name="Friedman R."/>
            <person name="Venter J.C."/>
        </authorList>
    </citation>
    <scope>NUCLEOTIDE SEQUENCE [LARGE SCALE GENOMIC DNA]</scope>
    <source>
        <strain evidence="9 10">KT99</strain>
    </source>
</reference>
<evidence type="ECO:0000256" key="1">
    <source>
        <dbReference type="ARBA" id="ARBA00004571"/>
    </source>
</evidence>
<organism evidence="9 10">
    <name type="scientific">Shewanella benthica KT99</name>
    <dbReference type="NCBI Taxonomy" id="314608"/>
    <lineage>
        <taxon>Bacteria</taxon>
        <taxon>Pseudomonadati</taxon>
        <taxon>Pseudomonadota</taxon>
        <taxon>Gammaproteobacteria</taxon>
        <taxon>Alteromonadales</taxon>
        <taxon>Shewanellaceae</taxon>
        <taxon>Shewanella</taxon>
    </lineage>
</organism>
<evidence type="ECO:0000313" key="9">
    <source>
        <dbReference type="EMBL" id="EDP99457.1"/>
    </source>
</evidence>
<feature type="chain" id="PRO_5002738388" evidence="8">
    <location>
        <begin position="25"/>
        <end position="456"/>
    </location>
</feature>
<comment type="subcellular location">
    <subcellularLocation>
        <location evidence="1">Cell outer membrane</location>
        <topology evidence="1">Multi-pass membrane protein</topology>
    </subcellularLocation>
</comment>
<evidence type="ECO:0000313" key="10">
    <source>
        <dbReference type="Proteomes" id="UP000005839"/>
    </source>
</evidence>
<accession>A9EL09</accession>
<dbReference type="PROSITE" id="PS51257">
    <property type="entry name" value="PROKAR_LIPOPROTEIN"/>
    <property type="match status" value="1"/>
</dbReference>
<dbReference type="SUPFAM" id="SSF56935">
    <property type="entry name" value="Porins"/>
    <property type="match status" value="1"/>
</dbReference>
<dbReference type="AlphaFoldDB" id="A9EL09"/>
<dbReference type="GO" id="GO:0009279">
    <property type="term" value="C:cell outer membrane"/>
    <property type="evidence" value="ECO:0007669"/>
    <property type="project" value="UniProtKB-SubCell"/>
</dbReference>
<evidence type="ECO:0000256" key="3">
    <source>
        <dbReference type="ARBA" id="ARBA00022452"/>
    </source>
</evidence>
<protein>
    <submittedName>
        <fullName evidence="9">Putative long-chain fatty acid transport protein</fullName>
    </submittedName>
</protein>